<feature type="region of interest" description="Disordered" evidence="1">
    <location>
        <begin position="162"/>
        <end position="208"/>
    </location>
</feature>
<accession>A0AAN9HY98</accession>
<dbReference type="AlphaFoldDB" id="A0AAN9HY98"/>
<feature type="region of interest" description="Disordered" evidence="1">
    <location>
        <begin position="313"/>
        <end position="348"/>
    </location>
</feature>
<feature type="compositionally biased region" description="Polar residues" evidence="1">
    <location>
        <begin position="115"/>
        <end position="124"/>
    </location>
</feature>
<feature type="region of interest" description="Disordered" evidence="1">
    <location>
        <begin position="494"/>
        <end position="514"/>
    </location>
</feature>
<sequence length="592" mass="66886">MKPMHGPIASQTHVAERALEPVVQLTQQSNVEETIDYITQSNAEVTSTKGVVNSFEASRDEQEKAANEKELPQIGKKKKEHEEEDHEVNKKTLLQEECTSESVFSLSIDSKKQVSAENEVNSPMQGKAAREEEIPHIHEVNKKTLLQEECTSESLFSLSIDSKKQVSAENEVNSPMQGKAAREEEIPHIDEKKDEHEEEDHVVNKKLLQEESTSESLFSLSIDSKKQVSAENEVNSPMQKHPCIRKEEYEAVIIKPEEQLNCIAIRKVNSYEEESSAKKLEENNEEKGKIYRYHDCCDEGYEDVNLYESDLDVNFEDDDDDDDDDDSHNDKKREVEEGAEDVNRTYFQEESSESLFSLSIDSRKRISSAENADNEVNSIMMPIAAQGGVEHDSSVLNPIENVIQGRVVKAATVCKMSKKKHKENINLAVQQDVDIDTDIPISREPILKLSNHMARKKLNNNKMQEVGVETSLSSWLLAPEETTPISMNIADYSVGEHTPKEGRGSSVMSHEERPILGALSIEEIRKYSVSTSSRRSRSRSPDETPIIGTVGSYWSHTGQSMNSDSNRNRKDERLKCSSTIKTRLERAFEAEV</sequence>
<feature type="compositionally biased region" description="Polar residues" evidence="1">
    <location>
        <begin position="167"/>
        <end position="176"/>
    </location>
</feature>
<protein>
    <submittedName>
        <fullName evidence="2">Uncharacterized protein</fullName>
    </submittedName>
</protein>
<feature type="region of interest" description="Disordered" evidence="1">
    <location>
        <begin position="528"/>
        <end position="574"/>
    </location>
</feature>
<feature type="compositionally biased region" description="Basic and acidic residues" evidence="1">
    <location>
        <begin position="180"/>
        <end position="208"/>
    </location>
</feature>
<feature type="compositionally biased region" description="Acidic residues" evidence="1">
    <location>
        <begin position="313"/>
        <end position="327"/>
    </location>
</feature>
<evidence type="ECO:0000313" key="2">
    <source>
        <dbReference type="EMBL" id="KAK7258652.1"/>
    </source>
</evidence>
<feature type="compositionally biased region" description="Basic and acidic residues" evidence="1">
    <location>
        <begin position="497"/>
        <end position="514"/>
    </location>
</feature>
<evidence type="ECO:0000313" key="3">
    <source>
        <dbReference type="Proteomes" id="UP001372338"/>
    </source>
</evidence>
<feature type="compositionally biased region" description="Polar residues" evidence="1">
    <location>
        <begin position="552"/>
        <end position="565"/>
    </location>
</feature>
<feature type="region of interest" description="Disordered" evidence="1">
    <location>
        <begin position="53"/>
        <end position="135"/>
    </location>
</feature>
<dbReference type="InterPro" id="IPR039300">
    <property type="entry name" value="JASON"/>
</dbReference>
<evidence type="ECO:0000256" key="1">
    <source>
        <dbReference type="SAM" id="MobiDB-lite"/>
    </source>
</evidence>
<gene>
    <name evidence="2" type="ORF">RIF29_24234</name>
</gene>
<comment type="caution">
    <text evidence="2">The sequence shown here is derived from an EMBL/GenBank/DDBJ whole genome shotgun (WGS) entry which is preliminary data.</text>
</comment>
<keyword evidence="3" id="KW-1185">Reference proteome</keyword>
<dbReference type="PANTHER" id="PTHR33318">
    <property type="entry name" value="ASPARTYL/GLUTAMYL-TRNA(ASN/GLN) AMIDOTRANSFERASE SUBUNIT"/>
    <property type="match status" value="1"/>
</dbReference>
<dbReference type="EMBL" id="JAYWIO010000005">
    <property type="protein sequence ID" value="KAK7258652.1"/>
    <property type="molecule type" value="Genomic_DNA"/>
</dbReference>
<dbReference type="Proteomes" id="UP001372338">
    <property type="component" value="Unassembled WGS sequence"/>
</dbReference>
<organism evidence="2 3">
    <name type="scientific">Crotalaria pallida</name>
    <name type="common">Smooth rattlebox</name>
    <name type="synonym">Crotalaria striata</name>
    <dbReference type="NCBI Taxonomy" id="3830"/>
    <lineage>
        <taxon>Eukaryota</taxon>
        <taxon>Viridiplantae</taxon>
        <taxon>Streptophyta</taxon>
        <taxon>Embryophyta</taxon>
        <taxon>Tracheophyta</taxon>
        <taxon>Spermatophyta</taxon>
        <taxon>Magnoliopsida</taxon>
        <taxon>eudicotyledons</taxon>
        <taxon>Gunneridae</taxon>
        <taxon>Pentapetalae</taxon>
        <taxon>rosids</taxon>
        <taxon>fabids</taxon>
        <taxon>Fabales</taxon>
        <taxon>Fabaceae</taxon>
        <taxon>Papilionoideae</taxon>
        <taxon>50 kb inversion clade</taxon>
        <taxon>genistoids sensu lato</taxon>
        <taxon>core genistoids</taxon>
        <taxon>Crotalarieae</taxon>
        <taxon>Crotalaria</taxon>
    </lineage>
</organism>
<dbReference type="PANTHER" id="PTHR33318:SF22">
    <property type="entry name" value="SUPPRESSOR PROTEIN SRP40-LIKE ISOFORM X1"/>
    <property type="match status" value="1"/>
</dbReference>
<feature type="compositionally biased region" description="Basic and acidic residues" evidence="1">
    <location>
        <begin position="57"/>
        <end position="71"/>
    </location>
</feature>
<name>A0AAN9HY98_CROPI</name>
<reference evidence="2 3" key="1">
    <citation type="submission" date="2024-01" db="EMBL/GenBank/DDBJ databases">
        <title>The genomes of 5 underutilized Papilionoideae crops provide insights into root nodulation and disease resistanc.</title>
        <authorList>
            <person name="Yuan L."/>
        </authorList>
    </citation>
    <scope>NUCLEOTIDE SEQUENCE [LARGE SCALE GENOMIC DNA]</scope>
    <source>
        <strain evidence="2">ZHUSHIDOU_FW_LH</strain>
        <tissue evidence="2">Leaf</tissue>
    </source>
</reference>
<proteinExistence type="predicted"/>
<dbReference type="GO" id="GO:0007142">
    <property type="term" value="P:male meiosis II"/>
    <property type="evidence" value="ECO:0007669"/>
    <property type="project" value="InterPro"/>
</dbReference>